<dbReference type="InterPro" id="IPR051629">
    <property type="entry name" value="Sulfite_efflux_TDT"/>
</dbReference>
<feature type="transmembrane region" description="Helical" evidence="8">
    <location>
        <begin position="303"/>
        <end position="322"/>
    </location>
</feature>
<feature type="transmembrane region" description="Helical" evidence="8">
    <location>
        <begin position="192"/>
        <end position="216"/>
    </location>
</feature>
<feature type="transmembrane region" description="Helical" evidence="8">
    <location>
        <begin position="334"/>
        <end position="355"/>
    </location>
</feature>
<organism evidence="9 10">
    <name type="scientific">Salinisphaera hydrothermalis (strain C41B8)</name>
    <dbReference type="NCBI Taxonomy" id="1304275"/>
    <lineage>
        <taxon>Bacteria</taxon>
        <taxon>Pseudomonadati</taxon>
        <taxon>Pseudomonadota</taxon>
        <taxon>Gammaproteobacteria</taxon>
        <taxon>Salinisphaerales</taxon>
        <taxon>Salinisphaeraceae</taxon>
        <taxon>Salinisphaera</taxon>
    </lineage>
</organism>
<evidence type="ECO:0000256" key="8">
    <source>
        <dbReference type="SAM" id="Phobius"/>
    </source>
</evidence>
<feature type="transmembrane region" description="Helical" evidence="8">
    <location>
        <begin position="21"/>
        <end position="44"/>
    </location>
</feature>
<feature type="transmembrane region" description="Helical" evidence="8">
    <location>
        <begin position="267"/>
        <end position="291"/>
    </location>
</feature>
<keyword evidence="3" id="KW-0813">Transport</keyword>
<comment type="subcellular location">
    <subcellularLocation>
        <location evidence="1">Cell membrane</location>
        <topology evidence="1">Multi-pass membrane protein</topology>
    </subcellularLocation>
</comment>
<dbReference type="STRING" id="1304275.C41B8_07277"/>
<sequence length="393" mass="42090">MMSLSIPFNQLVRPREVVRQFTPNWFTATMGTGILALALGLLPGHLPVIARLAESLWWFNMALFALCSILYGARWVFYFDEARRIFGHGTMCMFFGAIPMGLITIVNGFIAFGIAHWGDAAVRIAADLWWLDAVMALACGWGVPFLMFTRQDHALERMTGVWLLPIVAAEVTAGSAGLIIPHLGATAEARTMLFIGYGLWATSVLPALGILVILFLRLVLHKLPGPDMAVTSWLALGPLGTGALGLLTLGEAAGHVLTGDAGATLAAAAHGVGVIGAAILWGYGLWWWVIAMLATAYHLRDGLPFNMGWWGFTFPLGVYSVATLDLGAETGLAMYTVLGSVFVVLLAGFWTLVTARTLPGVYRGRLFDAPCLSQETGLRGPAGDEAPVLASMA</sequence>
<reference evidence="9 10" key="1">
    <citation type="submission" date="2013-03" db="EMBL/GenBank/DDBJ databases">
        <title>Salinisphaera hydrothermalis C41B8 Genome Sequencing.</title>
        <authorList>
            <person name="Li C."/>
            <person name="Lai Q."/>
            <person name="Shao Z."/>
        </authorList>
    </citation>
    <scope>NUCLEOTIDE SEQUENCE [LARGE SCALE GENOMIC DNA]</scope>
    <source>
        <strain evidence="9 10">C41B8</strain>
    </source>
</reference>
<evidence type="ECO:0000256" key="4">
    <source>
        <dbReference type="ARBA" id="ARBA00022475"/>
    </source>
</evidence>
<name>A0A084IMZ4_SALHC</name>
<evidence type="ECO:0000313" key="9">
    <source>
        <dbReference type="EMBL" id="KEZ78078.1"/>
    </source>
</evidence>
<dbReference type="PATRIC" id="fig|1304275.5.peg.1486"/>
<evidence type="ECO:0000256" key="5">
    <source>
        <dbReference type="ARBA" id="ARBA00022692"/>
    </source>
</evidence>
<dbReference type="GO" id="GO:0000319">
    <property type="term" value="F:sulfite transmembrane transporter activity"/>
    <property type="evidence" value="ECO:0007669"/>
    <property type="project" value="TreeGrafter"/>
</dbReference>
<keyword evidence="7 8" id="KW-0472">Membrane</keyword>
<evidence type="ECO:0000256" key="2">
    <source>
        <dbReference type="ARBA" id="ARBA00008566"/>
    </source>
</evidence>
<dbReference type="PANTHER" id="PTHR31686">
    <property type="match status" value="1"/>
</dbReference>
<accession>A0A084IMZ4</accession>
<keyword evidence="10" id="KW-1185">Reference proteome</keyword>
<keyword evidence="4" id="KW-1003">Cell membrane</keyword>
<feature type="transmembrane region" description="Helical" evidence="8">
    <location>
        <begin position="228"/>
        <end position="247"/>
    </location>
</feature>
<dbReference type="OrthoDB" id="958273at2"/>
<feature type="transmembrane region" description="Helical" evidence="8">
    <location>
        <begin position="56"/>
        <end position="79"/>
    </location>
</feature>
<evidence type="ECO:0000256" key="1">
    <source>
        <dbReference type="ARBA" id="ARBA00004651"/>
    </source>
</evidence>
<feature type="transmembrane region" description="Helical" evidence="8">
    <location>
        <begin position="91"/>
        <end position="117"/>
    </location>
</feature>
<keyword evidence="6 8" id="KW-1133">Transmembrane helix</keyword>
<evidence type="ECO:0000256" key="7">
    <source>
        <dbReference type="ARBA" id="ARBA00023136"/>
    </source>
</evidence>
<keyword evidence="5 8" id="KW-0812">Transmembrane</keyword>
<dbReference type="Gene3D" id="1.50.10.150">
    <property type="entry name" value="Voltage-dependent anion channel"/>
    <property type="match status" value="1"/>
</dbReference>
<dbReference type="AlphaFoldDB" id="A0A084IMZ4"/>
<dbReference type="EMBL" id="APNK01000007">
    <property type="protein sequence ID" value="KEZ78078.1"/>
    <property type="molecule type" value="Genomic_DNA"/>
</dbReference>
<dbReference type="PANTHER" id="PTHR31686:SF1">
    <property type="entry name" value="SULFITE EFFLUX PUMP SSU1"/>
    <property type="match status" value="1"/>
</dbReference>
<dbReference type="eggNOG" id="COG1275">
    <property type="taxonomic scope" value="Bacteria"/>
</dbReference>
<evidence type="ECO:0000256" key="3">
    <source>
        <dbReference type="ARBA" id="ARBA00022448"/>
    </source>
</evidence>
<dbReference type="CDD" id="cd09318">
    <property type="entry name" value="TDT_SSU1"/>
    <property type="match status" value="1"/>
</dbReference>
<dbReference type="Proteomes" id="UP000028302">
    <property type="component" value="Unassembled WGS sequence"/>
</dbReference>
<proteinExistence type="inferred from homology"/>
<dbReference type="RefSeq" id="WP_156962459.1">
    <property type="nucleotide sequence ID" value="NZ_APNK01000007.1"/>
</dbReference>
<evidence type="ECO:0000313" key="10">
    <source>
        <dbReference type="Proteomes" id="UP000028302"/>
    </source>
</evidence>
<feature type="transmembrane region" description="Helical" evidence="8">
    <location>
        <begin position="160"/>
        <end position="180"/>
    </location>
</feature>
<comment type="similarity">
    <text evidence="2">Belongs to the tellurite-resistance/dicarboxylate transporter (TDT) family.</text>
</comment>
<gene>
    <name evidence="9" type="ORF">C41B8_07277</name>
</gene>
<feature type="transmembrane region" description="Helical" evidence="8">
    <location>
        <begin position="129"/>
        <end position="148"/>
    </location>
</feature>
<dbReference type="Pfam" id="PF03595">
    <property type="entry name" value="SLAC1"/>
    <property type="match status" value="1"/>
</dbReference>
<evidence type="ECO:0000256" key="6">
    <source>
        <dbReference type="ARBA" id="ARBA00022989"/>
    </source>
</evidence>
<dbReference type="InterPro" id="IPR004695">
    <property type="entry name" value="SLAC1/Mae1/Ssu1/TehA"/>
</dbReference>
<comment type="caution">
    <text evidence="9">The sequence shown here is derived from an EMBL/GenBank/DDBJ whole genome shotgun (WGS) entry which is preliminary data.</text>
</comment>
<protein>
    <submittedName>
        <fullName evidence="9">C4-dicarboxylate transporter/malic acid transport protein</fullName>
    </submittedName>
</protein>
<dbReference type="GO" id="GO:0005886">
    <property type="term" value="C:plasma membrane"/>
    <property type="evidence" value="ECO:0007669"/>
    <property type="project" value="UniProtKB-SubCell"/>
</dbReference>
<dbReference type="InterPro" id="IPR038665">
    <property type="entry name" value="Voltage-dep_anion_channel_sf"/>
</dbReference>